<reference evidence="3" key="1">
    <citation type="journal article" date="2012" name="MBio">
        <title>Comparative genome analysis of Trichophyton rubrum and related dermatophytes reveals candidate genes involved in infection.</title>
        <authorList>
            <person name="Martinez D.A."/>
            <person name="Oliver B.G."/>
            <person name="Graeser Y."/>
            <person name="Goldberg J.M."/>
            <person name="Li W."/>
            <person name="Martinez-Rossi N.M."/>
            <person name="Monod M."/>
            <person name="Shelest E."/>
            <person name="Barton R.C."/>
            <person name="Birch E."/>
            <person name="Brakhage A.A."/>
            <person name="Chen Z."/>
            <person name="Gurr S.J."/>
            <person name="Heiman D."/>
            <person name="Heitman J."/>
            <person name="Kosti I."/>
            <person name="Rossi A."/>
            <person name="Saif S."/>
            <person name="Samalova M."/>
            <person name="Saunders C.W."/>
            <person name="Shea T."/>
            <person name="Summerbell R.C."/>
            <person name="Xu J."/>
            <person name="Young S."/>
            <person name="Zeng Q."/>
            <person name="Birren B.W."/>
            <person name="Cuomo C.A."/>
            <person name="White T.C."/>
        </authorList>
    </citation>
    <scope>NUCLEOTIDE SEQUENCE [LARGE SCALE GENOMIC DNA]</scope>
    <source>
        <strain evidence="3">ATCC MYA-4604 / CBS 118893</strain>
    </source>
</reference>
<keyword evidence="3" id="KW-1185">Reference proteome</keyword>
<dbReference type="RefSeq" id="XP_003174202.1">
    <property type="nucleotide sequence ID" value="XM_003174154.1"/>
</dbReference>
<name>E4USM1_ARTGP</name>
<dbReference type="HOGENOM" id="CLU_2372361_0_0_1"/>
<dbReference type="Proteomes" id="UP000002669">
    <property type="component" value="Unassembled WGS sequence"/>
</dbReference>
<dbReference type="VEuPathDB" id="FungiDB:MGYG_04379"/>
<evidence type="ECO:0000256" key="1">
    <source>
        <dbReference type="SAM" id="MobiDB-lite"/>
    </source>
</evidence>
<evidence type="ECO:0000313" key="2">
    <source>
        <dbReference type="EMBL" id="EFR01372.1"/>
    </source>
</evidence>
<dbReference type="EMBL" id="DS989824">
    <property type="protein sequence ID" value="EFR01372.1"/>
    <property type="molecule type" value="Genomic_DNA"/>
</dbReference>
<organism evidence="3">
    <name type="scientific">Arthroderma gypseum (strain ATCC MYA-4604 / CBS 118893)</name>
    <name type="common">Microsporum gypseum</name>
    <dbReference type="NCBI Taxonomy" id="535722"/>
    <lineage>
        <taxon>Eukaryota</taxon>
        <taxon>Fungi</taxon>
        <taxon>Dikarya</taxon>
        <taxon>Ascomycota</taxon>
        <taxon>Pezizomycotina</taxon>
        <taxon>Eurotiomycetes</taxon>
        <taxon>Eurotiomycetidae</taxon>
        <taxon>Onygenales</taxon>
        <taxon>Arthrodermataceae</taxon>
        <taxon>Nannizzia</taxon>
    </lineage>
</organism>
<sequence length="95" mass="10254">MSSEMTDSPSATCRESACLIDARGMSDQRALAAVLLSRSPWVCVCLVLGLRGHRLYLALGRLVCRISIYGVSHRYPKGKRQKAKGGTAGLTSQSK</sequence>
<proteinExistence type="predicted"/>
<accession>E4USM1</accession>
<gene>
    <name evidence="2" type="ORF">MGYG_04379</name>
</gene>
<protein>
    <submittedName>
        <fullName evidence="2">Uncharacterized protein</fullName>
    </submittedName>
</protein>
<evidence type="ECO:0000313" key="3">
    <source>
        <dbReference type="Proteomes" id="UP000002669"/>
    </source>
</evidence>
<dbReference type="InParanoid" id="E4USM1"/>
<feature type="region of interest" description="Disordered" evidence="1">
    <location>
        <begin position="76"/>
        <end position="95"/>
    </location>
</feature>
<dbReference type="GeneID" id="10029491"/>
<dbReference type="AlphaFoldDB" id="E4USM1"/>